<comment type="caution">
    <text evidence="1">The sequence shown here is derived from an EMBL/GenBank/DDBJ whole genome shotgun (WGS) entry which is preliminary data.</text>
</comment>
<gene>
    <name evidence="1" type="ORF">SADUNF_Sadunf01G0115000</name>
</gene>
<sequence length="137" mass="15441">MRDADGKSKVEDAAEAVKTLNGKEIDGEEWYVGKWYMKIGVTFEGNPDEYPHATSPARKQVCLKFKSKKTQQITHASSPGREWMGRLKGKLFRTSNSVQNLSFIRRNEPSRFRLKASSSAQILHPAAISERISIAKT</sequence>
<evidence type="ECO:0000313" key="1">
    <source>
        <dbReference type="EMBL" id="KAF9689657.1"/>
    </source>
</evidence>
<keyword evidence="2" id="KW-1185">Reference proteome</keyword>
<dbReference type="AlphaFoldDB" id="A0A835TMD4"/>
<dbReference type="Proteomes" id="UP000657918">
    <property type="component" value="Unassembled WGS sequence"/>
</dbReference>
<protein>
    <submittedName>
        <fullName evidence="1">Uncharacterized protein</fullName>
    </submittedName>
</protein>
<proteinExistence type="predicted"/>
<dbReference type="EMBL" id="JADGMS010000001">
    <property type="protein sequence ID" value="KAF9689657.1"/>
    <property type="molecule type" value="Genomic_DNA"/>
</dbReference>
<accession>A0A835TMD4</accession>
<organism evidence="1 2">
    <name type="scientific">Salix dunnii</name>
    <dbReference type="NCBI Taxonomy" id="1413687"/>
    <lineage>
        <taxon>Eukaryota</taxon>
        <taxon>Viridiplantae</taxon>
        <taxon>Streptophyta</taxon>
        <taxon>Embryophyta</taxon>
        <taxon>Tracheophyta</taxon>
        <taxon>Spermatophyta</taxon>
        <taxon>Magnoliopsida</taxon>
        <taxon>eudicotyledons</taxon>
        <taxon>Gunneridae</taxon>
        <taxon>Pentapetalae</taxon>
        <taxon>rosids</taxon>
        <taxon>fabids</taxon>
        <taxon>Malpighiales</taxon>
        <taxon>Salicaceae</taxon>
        <taxon>Saliceae</taxon>
        <taxon>Salix</taxon>
    </lineage>
</organism>
<name>A0A835TMD4_9ROSI</name>
<reference evidence="1 2" key="1">
    <citation type="submission" date="2020-10" db="EMBL/GenBank/DDBJ databases">
        <title>Plant Genome Project.</title>
        <authorList>
            <person name="Zhang R.-G."/>
        </authorList>
    </citation>
    <scope>NUCLEOTIDE SEQUENCE [LARGE SCALE GENOMIC DNA]</scope>
    <source>
        <strain evidence="1">FAFU-HL-1</strain>
        <tissue evidence="1">Leaf</tissue>
    </source>
</reference>
<evidence type="ECO:0000313" key="2">
    <source>
        <dbReference type="Proteomes" id="UP000657918"/>
    </source>
</evidence>